<proteinExistence type="predicted"/>
<dbReference type="Proteomes" id="UP000019753">
    <property type="component" value="Unassembled WGS sequence"/>
</dbReference>
<sequence length="382" mass="37563">AAAGGLLPWALVLAGLVAWANADSSARLAAELPTSGGAYAYGRARLGTPWGVLAGTAFLVGKTLSAGAVAWAVGTYLWPEAARAVAVTAVVALTALAVGGLQRGVAATRAVVVVVLGTLLAVVVGAGIAVVDGRVAASTSAGTPFDGALADPAGVAGLLQGAGVLFFAFAGYARVATLGEEVRDPRRTLPRAIAAALATVLVVYAAVGAALLAVLGPATLAASQRPVADLVEVLAGPGWASVVVAVAALAALASALGVLLGLSRTTLAMARDGVLPRGLAHLTTTRRLAHPTATRRSARAHDGDPRPVRAQLAVGGAVVVGLLLLDLPRAIAASSVAVLVYYAVAHAAALTLPGRTRRVVPVLGLVGCLTVAAALALGLADG</sequence>
<dbReference type="EMBL" id="AXCW01000118">
    <property type="protein sequence ID" value="EYR63180.1"/>
    <property type="molecule type" value="Genomic_DNA"/>
</dbReference>
<feature type="transmembrane region" description="Helical" evidence="6">
    <location>
        <begin position="331"/>
        <end position="352"/>
    </location>
</feature>
<feature type="transmembrane region" description="Helical" evidence="6">
    <location>
        <begin position="238"/>
        <end position="262"/>
    </location>
</feature>
<dbReference type="Gene3D" id="1.20.1740.10">
    <property type="entry name" value="Amino acid/polyamine transporter I"/>
    <property type="match status" value="1"/>
</dbReference>
<evidence type="ECO:0000256" key="3">
    <source>
        <dbReference type="ARBA" id="ARBA00022692"/>
    </source>
</evidence>
<evidence type="ECO:0000256" key="5">
    <source>
        <dbReference type="ARBA" id="ARBA00023136"/>
    </source>
</evidence>
<evidence type="ECO:0000256" key="6">
    <source>
        <dbReference type="SAM" id="Phobius"/>
    </source>
</evidence>
<keyword evidence="2" id="KW-1003">Cell membrane</keyword>
<evidence type="ECO:0000313" key="8">
    <source>
        <dbReference type="Proteomes" id="UP000019753"/>
    </source>
</evidence>
<dbReference type="PANTHER" id="PTHR42770">
    <property type="entry name" value="AMINO ACID TRANSPORTER-RELATED"/>
    <property type="match status" value="1"/>
</dbReference>
<protein>
    <submittedName>
        <fullName evidence="7">Transporter</fullName>
    </submittedName>
</protein>
<dbReference type="Pfam" id="PF13520">
    <property type="entry name" value="AA_permease_2"/>
    <property type="match status" value="1"/>
</dbReference>
<feature type="transmembrane region" description="Helical" evidence="6">
    <location>
        <begin position="153"/>
        <end position="172"/>
    </location>
</feature>
<dbReference type="InterPro" id="IPR050367">
    <property type="entry name" value="APC_superfamily"/>
</dbReference>
<name>A0A021VT00_9CELL</name>
<organism evidence="7 8">
    <name type="scientific">Actinotalea ferrariae CF5-4</name>
    <dbReference type="NCBI Taxonomy" id="948458"/>
    <lineage>
        <taxon>Bacteria</taxon>
        <taxon>Bacillati</taxon>
        <taxon>Actinomycetota</taxon>
        <taxon>Actinomycetes</taxon>
        <taxon>Micrococcales</taxon>
        <taxon>Cellulomonadaceae</taxon>
        <taxon>Actinotalea</taxon>
    </lineage>
</organism>
<feature type="non-terminal residue" evidence="7">
    <location>
        <position position="1"/>
    </location>
</feature>
<reference evidence="7 8" key="1">
    <citation type="submission" date="2014-01" db="EMBL/GenBank/DDBJ databases">
        <title>Actinotalea ferrariae CF5-4.</title>
        <authorList>
            <person name="Chen F."/>
            <person name="Li Y."/>
            <person name="Wang G."/>
        </authorList>
    </citation>
    <scope>NUCLEOTIDE SEQUENCE [LARGE SCALE GENOMIC DNA]</scope>
    <source>
        <strain evidence="7 8">CF5-4</strain>
    </source>
</reference>
<dbReference type="GO" id="GO:0022857">
    <property type="term" value="F:transmembrane transporter activity"/>
    <property type="evidence" value="ECO:0007669"/>
    <property type="project" value="InterPro"/>
</dbReference>
<feature type="transmembrane region" description="Helical" evidence="6">
    <location>
        <begin position="110"/>
        <end position="131"/>
    </location>
</feature>
<feature type="transmembrane region" description="Helical" evidence="6">
    <location>
        <begin position="308"/>
        <end position="325"/>
    </location>
</feature>
<keyword evidence="5 6" id="KW-0472">Membrane</keyword>
<feature type="transmembrane region" description="Helical" evidence="6">
    <location>
        <begin position="193"/>
        <end position="218"/>
    </location>
</feature>
<dbReference type="PIRSF" id="PIRSF006060">
    <property type="entry name" value="AA_transporter"/>
    <property type="match status" value="1"/>
</dbReference>
<dbReference type="OrthoDB" id="259687at2"/>
<comment type="subcellular location">
    <subcellularLocation>
        <location evidence="1">Cell membrane</location>
        <topology evidence="1">Multi-pass membrane protein</topology>
    </subcellularLocation>
</comment>
<dbReference type="RefSeq" id="WP_052022947.1">
    <property type="nucleotide sequence ID" value="NZ_AXCW01000118.1"/>
</dbReference>
<dbReference type="InterPro" id="IPR002293">
    <property type="entry name" value="AA/rel_permease1"/>
</dbReference>
<dbReference type="GO" id="GO:0005886">
    <property type="term" value="C:plasma membrane"/>
    <property type="evidence" value="ECO:0007669"/>
    <property type="project" value="UniProtKB-SubCell"/>
</dbReference>
<gene>
    <name evidence="7" type="ORF">N866_02430</name>
</gene>
<comment type="caution">
    <text evidence="7">The sequence shown here is derived from an EMBL/GenBank/DDBJ whole genome shotgun (WGS) entry which is preliminary data.</text>
</comment>
<dbReference type="AlphaFoldDB" id="A0A021VT00"/>
<accession>A0A021VT00</accession>
<feature type="transmembrane region" description="Helical" evidence="6">
    <location>
        <begin position="81"/>
        <end position="98"/>
    </location>
</feature>
<feature type="transmembrane region" description="Helical" evidence="6">
    <location>
        <begin position="359"/>
        <end position="380"/>
    </location>
</feature>
<dbReference type="PANTHER" id="PTHR42770:SF7">
    <property type="entry name" value="MEMBRANE PROTEIN"/>
    <property type="match status" value="1"/>
</dbReference>
<keyword evidence="4 6" id="KW-1133">Transmembrane helix</keyword>
<evidence type="ECO:0000313" key="7">
    <source>
        <dbReference type="EMBL" id="EYR63180.1"/>
    </source>
</evidence>
<keyword evidence="3 6" id="KW-0812">Transmembrane</keyword>
<evidence type="ECO:0000256" key="4">
    <source>
        <dbReference type="ARBA" id="ARBA00022989"/>
    </source>
</evidence>
<keyword evidence="8" id="KW-1185">Reference proteome</keyword>
<evidence type="ECO:0000256" key="2">
    <source>
        <dbReference type="ARBA" id="ARBA00022475"/>
    </source>
</evidence>
<evidence type="ECO:0000256" key="1">
    <source>
        <dbReference type="ARBA" id="ARBA00004651"/>
    </source>
</evidence>